<evidence type="ECO:0000256" key="1">
    <source>
        <dbReference type="ARBA" id="ARBA00007789"/>
    </source>
</evidence>
<organism evidence="3 4">
    <name type="scientific">Oceanobacillus locisalsi</name>
    <dbReference type="NCBI Taxonomy" id="546107"/>
    <lineage>
        <taxon>Bacteria</taxon>
        <taxon>Bacillati</taxon>
        <taxon>Bacillota</taxon>
        <taxon>Bacilli</taxon>
        <taxon>Bacillales</taxon>
        <taxon>Bacillaceae</taxon>
        <taxon>Oceanobacillus</taxon>
    </lineage>
</organism>
<dbReference type="Gene3D" id="3.20.20.30">
    <property type="entry name" value="Luciferase-like domain"/>
    <property type="match status" value="1"/>
</dbReference>
<protein>
    <submittedName>
        <fullName evidence="3">LLM class flavin-dependent oxidoreductase</fullName>
        <ecNumber evidence="3">1.-.-.-</ecNumber>
    </submittedName>
</protein>
<dbReference type="InterPro" id="IPR036661">
    <property type="entry name" value="Luciferase-like_sf"/>
</dbReference>
<dbReference type="CDD" id="cd00347">
    <property type="entry name" value="Flavin_utilizing_monoxygenases"/>
    <property type="match status" value="2"/>
</dbReference>
<dbReference type="GO" id="GO:0016491">
    <property type="term" value="F:oxidoreductase activity"/>
    <property type="evidence" value="ECO:0007669"/>
    <property type="project" value="UniProtKB-KW"/>
</dbReference>
<keyword evidence="3" id="KW-0560">Oxidoreductase</keyword>
<evidence type="ECO:0000313" key="4">
    <source>
        <dbReference type="Proteomes" id="UP001597041"/>
    </source>
</evidence>
<dbReference type="PANTHER" id="PTHR30137">
    <property type="entry name" value="LUCIFERASE-LIKE MONOOXYGENASE"/>
    <property type="match status" value="1"/>
</dbReference>
<dbReference type="SUPFAM" id="SSF51679">
    <property type="entry name" value="Bacterial luciferase-like"/>
    <property type="match status" value="1"/>
</dbReference>
<dbReference type="Pfam" id="PF00296">
    <property type="entry name" value="Bac_luciferase"/>
    <property type="match status" value="1"/>
</dbReference>
<dbReference type="Proteomes" id="UP001597041">
    <property type="component" value="Unassembled WGS sequence"/>
</dbReference>
<gene>
    <name evidence="3" type="ORF">ACFQ19_03765</name>
</gene>
<dbReference type="EC" id="1.-.-.-" evidence="3"/>
<keyword evidence="4" id="KW-1185">Reference proteome</keyword>
<comment type="similarity">
    <text evidence="1">To bacterial alkanal monooxygenase alpha and beta chains.</text>
</comment>
<feature type="domain" description="Luciferase-like" evidence="2">
    <location>
        <begin position="2"/>
        <end position="302"/>
    </location>
</feature>
<dbReference type="EMBL" id="JBHTKK010000002">
    <property type="protein sequence ID" value="MFD1065134.1"/>
    <property type="molecule type" value="Genomic_DNA"/>
</dbReference>
<accession>A0ABW3NC62</accession>
<comment type="caution">
    <text evidence="3">The sequence shown here is derived from an EMBL/GenBank/DDBJ whole genome shotgun (WGS) entry which is preliminary data.</text>
</comment>
<dbReference type="InterPro" id="IPR050766">
    <property type="entry name" value="Bact_Lucif_Oxidored"/>
</dbReference>
<dbReference type="PANTHER" id="PTHR30137:SF19">
    <property type="entry name" value="LUCIFERASE-LIKE MONOOXYGENASE"/>
    <property type="match status" value="1"/>
</dbReference>
<proteinExistence type="predicted"/>
<dbReference type="NCBIfam" id="TIGR03558">
    <property type="entry name" value="oxido_grp_1"/>
    <property type="match status" value="1"/>
</dbReference>
<dbReference type="RefSeq" id="WP_379590800.1">
    <property type="nucleotide sequence ID" value="NZ_JBHTKK010000002.1"/>
</dbReference>
<reference evidence="4" key="1">
    <citation type="journal article" date="2019" name="Int. J. Syst. Evol. Microbiol.">
        <title>The Global Catalogue of Microorganisms (GCM) 10K type strain sequencing project: providing services to taxonomists for standard genome sequencing and annotation.</title>
        <authorList>
            <consortium name="The Broad Institute Genomics Platform"/>
            <consortium name="The Broad Institute Genome Sequencing Center for Infectious Disease"/>
            <person name="Wu L."/>
            <person name="Ma J."/>
        </authorList>
    </citation>
    <scope>NUCLEOTIDE SEQUENCE [LARGE SCALE GENOMIC DNA]</scope>
    <source>
        <strain evidence="4">CCUG 56608</strain>
    </source>
</reference>
<dbReference type="InterPro" id="IPR019949">
    <property type="entry name" value="CmoO-like"/>
</dbReference>
<name>A0ABW3NC62_9BACI</name>
<sequence>MMKLSVLDQSPISMGETPEMALQHTLELAKWTEELGYHRYWVAEHHNTNGLAISAPEIVMARIASVTNHIRVGSGGILLPQYSAYKVAEIGKTLAAFFPNRIDIGVGNSPGGSQQTRAALIDNPSGSLTEFPQQVADLQGFLHNSLPRDHDFRLVKASPRVEQAPPLWMLGLSERSAKHAAELGAGFIFGHFIYPGSGVKALQAYRDHFSPSVDREAPESMACIFIVCAETEEEAEEHALTQDKWLLNVSKGLGTKVVSAEAVRRDEGKLSTEDKEMIKKNRERCIVGTPETVKQQLLALQEKYQTDEFMVINNTFDFEAKKKSYRLLAEAML</sequence>
<evidence type="ECO:0000313" key="3">
    <source>
        <dbReference type="EMBL" id="MFD1065134.1"/>
    </source>
</evidence>
<dbReference type="InterPro" id="IPR011251">
    <property type="entry name" value="Luciferase-like_dom"/>
</dbReference>
<evidence type="ECO:0000259" key="2">
    <source>
        <dbReference type="Pfam" id="PF00296"/>
    </source>
</evidence>